<evidence type="ECO:0000256" key="9">
    <source>
        <dbReference type="ARBA" id="ARBA00048679"/>
    </source>
</evidence>
<dbReference type="GO" id="GO:0005886">
    <property type="term" value="C:plasma membrane"/>
    <property type="evidence" value="ECO:0007669"/>
    <property type="project" value="UniProtKB-SubCell"/>
</dbReference>
<dbReference type="Gene3D" id="1.10.510.10">
    <property type="entry name" value="Transferase(Phosphotransferase) domain 1"/>
    <property type="match status" value="1"/>
</dbReference>
<dbReference type="InterPro" id="IPR017441">
    <property type="entry name" value="Protein_kinase_ATP_BS"/>
</dbReference>
<organism evidence="12">
    <name type="scientific">Fagus sylvatica</name>
    <name type="common">Beechnut</name>
    <dbReference type="NCBI Taxonomy" id="28930"/>
    <lineage>
        <taxon>Eukaryota</taxon>
        <taxon>Viridiplantae</taxon>
        <taxon>Streptophyta</taxon>
        <taxon>Embryophyta</taxon>
        <taxon>Tracheophyta</taxon>
        <taxon>Spermatophyta</taxon>
        <taxon>Magnoliopsida</taxon>
        <taxon>eudicotyledons</taxon>
        <taxon>Gunneridae</taxon>
        <taxon>Pentapetalae</taxon>
        <taxon>rosids</taxon>
        <taxon>fabids</taxon>
        <taxon>Fagales</taxon>
        <taxon>Fagaceae</taxon>
        <taxon>Fagus</taxon>
    </lineage>
</organism>
<gene>
    <name evidence="12" type="ORF">FSB_LOCUS34280</name>
</gene>
<keyword evidence="6" id="KW-0418">Kinase</keyword>
<feature type="binding site" evidence="10">
    <location>
        <position position="109"/>
    </location>
    <ligand>
        <name>ATP</name>
        <dbReference type="ChEBI" id="CHEBI:30616"/>
    </ligand>
</feature>
<keyword evidence="5 10" id="KW-0547">Nucleotide-binding</keyword>
<evidence type="ECO:0000256" key="5">
    <source>
        <dbReference type="ARBA" id="ARBA00022741"/>
    </source>
</evidence>
<evidence type="ECO:0000256" key="6">
    <source>
        <dbReference type="ARBA" id="ARBA00022777"/>
    </source>
</evidence>
<proteinExistence type="predicted"/>
<evidence type="ECO:0000256" key="1">
    <source>
        <dbReference type="ARBA" id="ARBA00004236"/>
    </source>
</evidence>
<evidence type="ECO:0000256" key="2">
    <source>
        <dbReference type="ARBA" id="ARBA00012513"/>
    </source>
</evidence>
<name>A0A2N9H3K0_FAGSY</name>
<evidence type="ECO:0000259" key="11">
    <source>
        <dbReference type="PROSITE" id="PS50011"/>
    </source>
</evidence>
<comment type="catalytic activity">
    <reaction evidence="9">
        <text>L-seryl-[protein] + ATP = O-phospho-L-seryl-[protein] + ADP + H(+)</text>
        <dbReference type="Rhea" id="RHEA:17989"/>
        <dbReference type="Rhea" id="RHEA-COMP:9863"/>
        <dbReference type="Rhea" id="RHEA-COMP:11604"/>
        <dbReference type="ChEBI" id="CHEBI:15378"/>
        <dbReference type="ChEBI" id="CHEBI:29999"/>
        <dbReference type="ChEBI" id="CHEBI:30616"/>
        <dbReference type="ChEBI" id="CHEBI:83421"/>
        <dbReference type="ChEBI" id="CHEBI:456216"/>
        <dbReference type="EC" id="2.7.11.1"/>
    </reaction>
</comment>
<evidence type="ECO:0000256" key="4">
    <source>
        <dbReference type="ARBA" id="ARBA00022679"/>
    </source>
</evidence>
<keyword evidence="4" id="KW-0808">Transferase</keyword>
<dbReference type="InterPro" id="IPR000719">
    <property type="entry name" value="Prot_kinase_dom"/>
</dbReference>
<dbReference type="InterPro" id="IPR001245">
    <property type="entry name" value="Ser-Thr/Tyr_kinase_cat_dom"/>
</dbReference>
<protein>
    <recommendedName>
        <fullName evidence="2">non-specific serine/threonine protein kinase</fullName>
        <ecNumber evidence="2">2.7.11.1</ecNumber>
    </recommendedName>
</protein>
<keyword evidence="7 10" id="KW-0067">ATP-binding</keyword>
<keyword evidence="3" id="KW-0472">Membrane</keyword>
<dbReference type="FunFam" id="1.10.510.10:FF:000095">
    <property type="entry name" value="protein STRUBBELIG-RECEPTOR FAMILY 8"/>
    <property type="match status" value="1"/>
</dbReference>
<feature type="domain" description="Protein kinase" evidence="11">
    <location>
        <begin position="70"/>
        <end position="365"/>
    </location>
</feature>
<sequence>MGNCLEAQSKLDNSVLNSGVTKVPNTSGQSFVPSSMSVHVPSPRSEGDILSSPNLKPFTYSELKNATRNFRPDSLLGKGGFGYVYKGWIDEHTLGAGKPGCGMIVAVKKLNSAGLKGHNNEWLCEVNRFSQLHHPNLVKLIGYCLEGDKRLLVYEYMPKGSLENHLFRRGAQTLSWEIRIKVAIDAARGLSFLHDSNQVLHRNFKGANILFDSEFNAKVSDFGFVKSSPSHFYGEIFMYTLGYADPEWIYTGCLSTKSVVYSFGVVLLELLSGRRAHDETKVAMERSLVGWAKPYLSDRRKLFWLMDTKLEGQYPEEAAYAAAVLASQCISDHPKNRPQMSEVLATLEQLPSAKYANSSASNPFLNSPLKNSHPSPLNISP</sequence>
<dbReference type="AlphaFoldDB" id="A0A2N9H3K0"/>
<dbReference type="PROSITE" id="PS00107">
    <property type="entry name" value="PROTEIN_KINASE_ATP"/>
    <property type="match status" value="1"/>
</dbReference>
<dbReference type="EC" id="2.7.11.1" evidence="2"/>
<dbReference type="EMBL" id="OIVN01002779">
    <property type="protein sequence ID" value="SPD06398.1"/>
    <property type="molecule type" value="Genomic_DNA"/>
</dbReference>
<dbReference type="FunFam" id="3.30.200.20:FF:000228">
    <property type="entry name" value="Serine/threonine-protein kinase BIK1"/>
    <property type="match status" value="1"/>
</dbReference>
<dbReference type="Gene3D" id="3.30.200.20">
    <property type="entry name" value="Phosphorylase Kinase, domain 1"/>
    <property type="match status" value="1"/>
</dbReference>
<dbReference type="GO" id="GO:0005524">
    <property type="term" value="F:ATP binding"/>
    <property type="evidence" value="ECO:0007669"/>
    <property type="project" value="UniProtKB-UniRule"/>
</dbReference>
<evidence type="ECO:0000256" key="7">
    <source>
        <dbReference type="ARBA" id="ARBA00022840"/>
    </source>
</evidence>
<dbReference type="PROSITE" id="PS50011">
    <property type="entry name" value="PROTEIN_KINASE_DOM"/>
    <property type="match status" value="1"/>
</dbReference>
<accession>A0A2N9H3K0</accession>
<evidence type="ECO:0000256" key="3">
    <source>
        <dbReference type="ARBA" id="ARBA00022475"/>
    </source>
</evidence>
<dbReference type="SUPFAM" id="SSF56112">
    <property type="entry name" value="Protein kinase-like (PK-like)"/>
    <property type="match status" value="1"/>
</dbReference>
<reference evidence="12" key="1">
    <citation type="submission" date="2018-02" db="EMBL/GenBank/DDBJ databases">
        <authorList>
            <person name="Cohen D.B."/>
            <person name="Kent A.D."/>
        </authorList>
    </citation>
    <scope>NUCLEOTIDE SEQUENCE</scope>
</reference>
<dbReference type="Pfam" id="PF07714">
    <property type="entry name" value="PK_Tyr_Ser-Thr"/>
    <property type="match status" value="1"/>
</dbReference>
<comment type="catalytic activity">
    <reaction evidence="8">
        <text>L-threonyl-[protein] + ATP = O-phospho-L-threonyl-[protein] + ADP + H(+)</text>
        <dbReference type="Rhea" id="RHEA:46608"/>
        <dbReference type="Rhea" id="RHEA-COMP:11060"/>
        <dbReference type="Rhea" id="RHEA-COMP:11605"/>
        <dbReference type="ChEBI" id="CHEBI:15378"/>
        <dbReference type="ChEBI" id="CHEBI:30013"/>
        <dbReference type="ChEBI" id="CHEBI:30616"/>
        <dbReference type="ChEBI" id="CHEBI:61977"/>
        <dbReference type="ChEBI" id="CHEBI:456216"/>
        <dbReference type="EC" id="2.7.11.1"/>
    </reaction>
</comment>
<comment type="subcellular location">
    <subcellularLocation>
        <location evidence="1">Cell membrane</location>
    </subcellularLocation>
</comment>
<dbReference type="InterPro" id="IPR050823">
    <property type="entry name" value="Plant_Ser_Thr_Prot_Kinase"/>
</dbReference>
<dbReference type="PANTHER" id="PTHR45621">
    <property type="entry name" value="OS01G0588500 PROTEIN-RELATED"/>
    <property type="match status" value="1"/>
</dbReference>
<dbReference type="InterPro" id="IPR011009">
    <property type="entry name" value="Kinase-like_dom_sf"/>
</dbReference>
<dbReference type="GO" id="GO:0004674">
    <property type="term" value="F:protein serine/threonine kinase activity"/>
    <property type="evidence" value="ECO:0007669"/>
    <property type="project" value="UniProtKB-EC"/>
</dbReference>
<evidence type="ECO:0000256" key="10">
    <source>
        <dbReference type="PROSITE-ProRule" id="PRU10141"/>
    </source>
</evidence>
<keyword evidence="3" id="KW-1003">Cell membrane</keyword>
<evidence type="ECO:0000313" key="12">
    <source>
        <dbReference type="EMBL" id="SPD06398.1"/>
    </source>
</evidence>
<evidence type="ECO:0000256" key="8">
    <source>
        <dbReference type="ARBA" id="ARBA00047899"/>
    </source>
</evidence>